<dbReference type="SUPFAM" id="SSF53098">
    <property type="entry name" value="Ribonuclease H-like"/>
    <property type="match status" value="1"/>
</dbReference>
<dbReference type="Gene3D" id="3.30.420.10">
    <property type="entry name" value="Ribonuclease H-like superfamily/Ribonuclease H"/>
    <property type="match status" value="1"/>
</dbReference>
<evidence type="ECO:0000256" key="4">
    <source>
        <dbReference type="SAM" id="MobiDB-lite"/>
    </source>
</evidence>
<dbReference type="GO" id="GO:0003676">
    <property type="term" value="F:nucleic acid binding"/>
    <property type="evidence" value="ECO:0007669"/>
    <property type="project" value="InterPro"/>
</dbReference>
<dbReference type="AlphaFoldDB" id="A0A9E7J9I7"/>
<dbReference type="InterPro" id="IPR036397">
    <property type="entry name" value="RNaseH_sf"/>
</dbReference>
<feature type="region of interest" description="Disordered" evidence="4">
    <location>
        <begin position="686"/>
        <end position="713"/>
    </location>
</feature>
<organism evidence="6 7">
    <name type="scientific">Musa troglodytarum</name>
    <name type="common">fe'i banana</name>
    <dbReference type="NCBI Taxonomy" id="320322"/>
    <lineage>
        <taxon>Eukaryota</taxon>
        <taxon>Viridiplantae</taxon>
        <taxon>Streptophyta</taxon>
        <taxon>Embryophyta</taxon>
        <taxon>Tracheophyta</taxon>
        <taxon>Spermatophyta</taxon>
        <taxon>Magnoliopsida</taxon>
        <taxon>Liliopsida</taxon>
        <taxon>Zingiberales</taxon>
        <taxon>Musaceae</taxon>
        <taxon>Musa</taxon>
    </lineage>
</organism>
<dbReference type="OrthoDB" id="695883at2759"/>
<dbReference type="InterPro" id="IPR039537">
    <property type="entry name" value="Retrotran_Ty1/copia-like"/>
</dbReference>
<dbReference type="EMBL" id="CP097502">
    <property type="protein sequence ID" value="URD72826.1"/>
    <property type="molecule type" value="Genomic_DNA"/>
</dbReference>
<keyword evidence="2" id="KW-0479">Metal-binding</keyword>
<dbReference type="InterPro" id="IPR012337">
    <property type="entry name" value="RNaseH-like_sf"/>
</dbReference>
<dbReference type="GO" id="GO:0015074">
    <property type="term" value="P:DNA integration"/>
    <property type="evidence" value="ECO:0007669"/>
    <property type="project" value="InterPro"/>
</dbReference>
<dbReference type="PANTHER" id="PTHR42648">
    <property type="entry name" value="TRANSPOSASE, PUTATIVE-RELATED"/>
    <property type="match status" value="1"/>
</dbReference>
<dbReference type="InterPro" id="IPR001584">
    <property type="entry name" value="Integrase_cat-core"/>
</dbReference>
<name>A0A9E7J9I7_9LILI</name>
<keyword evidence="1" id="KW-0645">Protease</keyword>
<dbReference type="InterPro" id="IPR054722">
    <property type="entry name" value="PolX-like_BBD"/>
</dbReference>
<proteinExistence type="predicted"/>
<dbReference type="GO" id="GO:0008233">
    <property type="term" value="F:peptidase activity"/>
    <property type="evidence" value="ECO:0007669"/>
    <property type="project" value="UniProtKB-KW"/>
</dbReference>
<dbReference type="Pfam" id="PF07727">
    <property type="entry name" value="RVT_2"/>
    <property type="match status" value="1"/>
</dbReference>
<keyword evidence="7" id="KW-1185">Reference proteome</keyword>
<evidence type="ECO:0000313" key="6">
    <source>
        <dbReference type="EMBL" id="URD72826.1"/>
    </source>
</evidence>
<evidence type="ECO:0000256" key="3">
    <source>
        <dbReference type="ARBA" id="ARBA00022801"/>
    </source>
</evidence>
<evidence type="ECO:0000313" key="7">
    <source>
        <dbReference type="Proteomes" id="UP001055439"/>
    </source>
</evidence>
<protein>
    <submittedName>
        <fullName evidence="6">Retrotransposon protein</fullName>
    </submittedName>
</protein>
<feature type="domain" description="Integrase catalytic" evidence="5">
    <location>
        <begin position="489"/>
        <end position="566"/>
    </location>
</feature>
<dbReference type="PROSITE" id="PS50994">
    <property type="entry name" value="INTEGRASE"/>
    <property type="match status" value="1"/>
</dbReference>
<dbReference type="Proteomes" id="UP001055439">
    <property type="component" value="Chromosome 1"/>
</dbReference>
<dbReference type="InterPro" id="IPR013103">
    <property type="entry name" value="RVT_2"/>
</dbReference>
<dbReference type="GO" id="GO:0006508">
    <property type="term" value="P:proteolysis"/>
    <property type="evidence" value="ECO:0007669"/>
    <property type="project" value="UniProtKB-KW"/>
</dbReference>
<evidence type="ECO:0000256" key="1">
    <source>
        <dbReference type="ARBA" id="ARBA00022670"/>
    </source>
</evidence>
<dbReference type="Pfam" id="PF25597">
    <property type="entry name" value="SH3_retrovirus"/>
    <property type="match status" value="1"/>
</dbReference>
<evidence type="ECO:0000256" key="2">
    <source>
        <dbReference type="ARBA" id="ARBA00022723"/>
    </source>
</evidence>
<accession>A0A9E7J9I7</accession>
<sequence length="842" mass="94302">MALTHGAYRSLAIRIVMIMVPNTGWHVAHWPVILGIATMPGLGYEGFSSVFGIKYTDSSAMLLGTNGNLELKARSSQKQIACFLTVIDQPQFCRALPPSVQHAKSGADIATCFVGVFLGEKYYSKFPMSGHRQTNGQRRSSLPITTSQVTTVTVLDARSVIAICGWRQLRSAVKGVGVRGPPRSATAAVGPVAGGAPAAVAVLSTVASAHLLPAGSRLVFLSSSPCFLFLLPVGQRRNFFSFVPENGGKLRSSEVRRFHHHQLDLLSVDCRPDLRVNVQSPDMISSGVTSIFPTLLPNQRIDSIPPISLVQLCSSWPDARFLCPKPSTDYRSDLRVDVQSPDGLWWLRNYEIKTSQQGVEICSSFEDSKRGEKSIKTREKEREEDKENSEIVLTHPNSFSSQDLEWIIDTGASYHATPRREFFTTYRSGNFGVVKMGNHGTADIIGMGDIHIKTNLGCKLVLKDVRHVVDLRLNLISVGRLDDEDYDSRSHGIQHEMTVPGTPQHNAIAEKMNRTIIEKIRYMLSQAKLPKRFWDEALRTAVDVINLSPCTALDADVAEHVWLGKDVSYKHLRVFGCRAFAYIPDNERSKLDGKTKECIFLGYSHDQFGYRLWDIEKQKVFRSRDVVFFEDQTLEDLKKKASAKTSIEGLADCDPVVPPVYQGDGGDMQEDGVEPNINLPAGHVEQEEVEEQLPVEPQLRRSSRQRQPSRRYSTDEYVMLTDASIAASQDLEVEQLDVKTAFLHSDLEEEIYMEQPEGFKVKGKEHWATVKWILRYLRGSSKGELCHGNPDYKGVLLSPPQRQNILLLQRGYGGYEIMRSKHRSKGQKFASALRIQREEKRA</sequence>
<keyword evidence="3" id="KW-0378">Hydrolase</keyword>
<dbReference type="GO" id="GO:0046872">
    <property type="term" value="F:metal ion binding"/>
    <property type="evidence" value="ECO:0007669"/>
    <property type="project" value="UniProtKB-KW"/>
</dbReference>
<gene>
    <name evidence="6" type="ORF">MUK42_33847</name>
</gene>
<dbReference type="InterPro" id="IPR057670">
    <property type="entry name" value="SH3_retrovirus"/>
</dbReference>
<dbReference type="PANTHER" id="PTHR42648:SF28">
    <property type="entry name" value="TRANSPOSON-ENCODED PROTEIN WITH RIBONUCLEASE H-LIKE AND RETROVIRUS ZINC FINGER-LIKE DOMAINS"/>
    <property type="match status" value="1"/>
</dbReference>
<reference evidence="6" key="1">
    <citation type="submission" date="2022-05" db="EMBL/GenBank/DDBJ databases">
        <title>The Musa troglodytarum L. genome provides insights into the mechanism of non-climacteric behaviour and enrichment of carotenoids.</title>
        <authorList>
            <person name="Wang J."/>
        </authorList>
    </citation>
    <scope>NUCLEOTIDE SEQUENCE</scope>
    <source>
        <tissue evidence="6">Leaf</tissue>
    </source>
</reference>
<evidence type="ECO:0000259" key="5">
    <source>
        <dbReference type="PROSITE" id="PS50994"/>
    </source>
</evidence>
<dbReference type="Pfam" id="PF22936">
    <property type="entry name" value="Pol_BBD"/>
    <property type="match status" value="1"/>
</dbReference>